<reference evidence="3" key="1">
    <citation type="journal article" date="2019" name="bioRxiv">
        <title>Genomics, evolutionary history and diagnostics of the Alternaria alternata species group including apple and Asian pear pathotypes.</title>
        <authorList>
            <person name="Armitage A.D."/>
            <person name="Cockerton H.M."/>
            <person name="Sreenivasaprasad S."/>
            <person name="Woodhall J.W."/>
            <person name="Lane C.R."/>
            <person name="Harrison R.J."/>
            <person name="Clarkson J.P."/>
        </authorList>
    </citation>
    <scope>NUCLEOTIDE SEQUENCE [LARGE SCALE GENOMIC DNA]</scope>
    <source>
        <strain evidence="3">FERA 1177</strain>
    </source>
</reference>
<comment type="caution">
    <text evidence="2">The sequence shown here is derived from an EMBL/GenBank/DDBJ whole genome shotgun (WGS) entry which is preliminary data.</text>
</comment>
<gene>
    <name evidence="2" type="ORF">AA0117_g441</name>
</gene>
<dbReference type="AlphaFoldDB" id="A0A4Q4NY33"/>
<organism evidence="2 3">
    <name type="scientific">Alternaria alternata</name>
    <name type="common">Alternaria rot fungus</name>
    <name type="synonym">Torula alternata</name>
    <dbReference type="NCBI Taxonomy" id="5599"/>
    <lineage>
        <taxon>Eukaryota</taxon>
        <taxon>Fungi</taxon>
        <taxon>Dikarya</taxon>
        <taxon>Ascomycota</taxon>
        <taxon>Pezizomycotina</taxon>
        <taxon>Dothideomycetes</taxon>
        <taxon>Pleosporomycetidae</taxon>
        <taxon>Pleosporales</taxon>
        <taxon>Pleosporineae</taxon>
        <taxon>Pleosporaceae</taxon>
        <taxon>Alternaria</taxon>
        <taxon>Alternaria sect. Alternaria</taxon>
        <taxon>Alternaria alternata complex</taxon>
    </lineage>
</organism>
<feature type="compositionally biased region" description="Polar residues" evidence="1">
    <location>
        <begin position="52"/>
        <end position="64"/>
    </location>
</feature>
<dbReference type="SUPFAM" id="SSF51395">
    <property type="entry name" value="FMN-linked oxidoreductases"/>
    <property type="match status" value="1"/>
</dbReference>
<dbReference type="InterPro" id="IPR013785">
    <property type="entry name" value="Aldolase_TIM"/>
</dbReference>
<feature type="compositionally biased region" description="Low complexity" evidence="1">
    <location>
        <begin position="28"/>
        <end position="39"/>
    </location>
</feature>
<name>A0A4Q4NY33_ALTAL</name>
<protein>
    <recommendedName>
        <fullName evidence="4">NADH:flavin oxidoreductase/NADH oxidase N-terminal domain-containing protein</fullName>
    </recommendedName>
</protein>
<evidence type="ECO:0000313" key="3">
    <source>
        <dbReference type="Proteomes" id="UP000291422"/>
    </source>
</evidence>
<dbReference type="Gene3D" id="3.20.20.70">
    <property type="entry name" value="Aldolase class I"/>
    <property type="match status" value="1"/>
</dbReference>
<dbReference type="VEuPathDB" id="FungiDB:CC77DRAFT_928669"/>
<feature type="region of interest" description="Disordered" evidence="1">
    <location>
        <begin position="1"/>
        <end position="66"/>
    </location>
</feature>
<feature type="compositionally biased region" description="Polar residues" evidence="1">
    <location>
        <begin position="15"/>
        <end position="27"/>
    </location>
</feature>
<evidence type="ECO:0000313" key="2">
    <source>
        <dbReference type="EMBL" id="RYN84486.1"/>
    </source>
</evidence>
<dbReference type="PANTHER" id="PTHR22893:SF91">
    <property type="entry name" value="NADPH DEHYDROGENASE 2-RELATED"/>
    <property type="match status" value="1"/>
</dbReference>
<proteinExistence type="predicted"/>
<evidence type="ECO:0000256" key="1">
    <source>
        <dbReference type="SAM" id="MobiDB-lite"/>
    </source>
</evidence>
<dbReference type="PANTHER" id="PTHR22893">
    <property type="entry name" value="NADH OXIDOREDUCTASE-RELATED"/>
    <property type="match status" value="1"/>
</dbReference>
<dbReference type="Proteomes" id="UP000291422">
    <property type="component" value="Unassembled WGS sequence"/>
</dbReference>
<accession>A0A4Q4NY33</accession>
<dbReference type="GO" id="GO:0003959">
    <property type="term" value="F:NADPH dehydrogenase activity"/>
    <property type="evidence" value="ECO:0007669"/>
    <property type="project" value="TreeGrafter"/>
</dbReference>
<dbReference type="EMBL" id="PDXD01000001">
    <property type="protein sequence ID" value="RYN84486.1"/>
    <property type="molecule type" value="Genomic_DNA"/>
</dbReference>
<dbReference type="GO" id="GO:0010181">
    <property type="term" value="F:FMN binding"/>
    <property type="evidence" value="ECO:0007669"/>
    <property type="project" value="InterPro"/>
</dbReference>
<dbReference type="InterPro" id="IPR045247">
    <property type="entry name" value="Oye-like"/>
</dbReference>
<evidence type="ECO:0008006" key="4">
    <source>
        <dbReference type="Google" id="ProtNLM"/>
    </source>
</evidence>
<sequence length="135" mass="15379">MMLDTAQRGKEEGNNQDTENGIQTSEKSQSNQSPQPSIQLHATNRNEAMKNNAISKPCSPQSPANAKKLVEEHKDRDVVAVFGRYFISTPDLVFRIEKGIELNPYDRDTFYIPKSEKGYVDYPYSKEFKEAHPNL</sequence>